<evidence type="ECO:0000256" key="2">
    <source>
        <dbReference type="SAM" id="MobiDB-lite"/>
    </source>
</evidence>
<dbReference type="GO" id="GO:0043161">
    <property type="term" value="P:proteasome-mediated ubiquitin-dependent protein catabolic process"/>
    <property type="evidence" value="ECO:0007669"/>
    <property type="project" value="TreeGrafter"/>
</dbReference>
<dbReference type="Pfam" id="PF00400">
    <property type="entry name" value="WD40"/>
    <property type="match status" value="4"/>
</dbReference>
<dbReference type="InterPro" id="IPR001680">
    <property type="entry name" value="WD40_rpt"/>
</dbReference>
<feature type="compositionally biased region" description="Polar residues" evidence="2">
    <location>
        <begin position="85"/>
        <end position="94"/>
    </location>
</feature>
<dbReference type="SUPFAM" id="SSF50978">
    <property type="entry name" value="WD40 repeat-like"/>
    <property type="match status" value="1"/>
</dbReference>
<dbReference type="InterPro" id="IPR051859">
    <property type="entry name" value="DCAF"/>
</dbReference>
<dbReference type="InterPro" id="IPR015943">
    <property type="entry name" value="WD40/YVTN_repeat-like_dom_sf"/>
</dbReference>
<dbReference type="PROSITE" id="PS50294">
    <property type="entry name" value="WD_REPEATS_REGION"/>
    <property type="match status" value="2"/>
</dbReference>
<gene>
    <name evidence="3" type="ORF">HKI87_03g19180</name>
</gene>
<dbReference type="Gene3D" id="2.130.10.10">
    <property type="entry name" value="YVTN repeat-like/Quinoprotein amine dehydrogenase"/>
    <property type="match status" value="2"/>
</dbReference>
<evidence type="ECO:0000313" key="4">
    <source>
        <dbReference type="Proteomes" id="UP001472866"/>
    </source>
</evidence>
<reference evidence="3 4" key="1">
    <citation type="submission" date="2024-03" db="EMBL/GenBank/DDBJ databases">
        <title>Complete genome sequence of the green alga Chloropicon roscoffensis RCC1871.</title>
        <authorList>
            <person name="Lemieux C."/>
            <person name="Pombert J.-F."/>
            <person name="Otis C."/>
            <person name="Turmel M."/>
        </authorList>
    </citation>
    <scope>NUCLEOTIDE SEQUENCE [LARGE SCALE GENOMIC DNA]</scope>
    <source>
        <strain evidence="3 4">RCC1871</strain>
    </source>
</reference>
<dbReference type="PANTHER" id="PTHR19847:SF7">
    <property type="entry name" value="DDB1- AND CUL4-ASSOCIATED FACTOR 11"/>
    <property type="match status" value="1"/>
</dbReference>
<feature type="region of interest" description="Disordered" evidence="2">
    <location>
        <begin position="527"/>
        <end position="547"/>
    </location>
</feature>
<feature type="compositionally biased region" description="Acidic residues" evidence="2">
    <location>
        <begin position="13"/>
        <end position="51"/>
    </location>
</feature>
<feature type="repeat" description="WD" evidence="1">
    <location>
        <begin position="312"/>
        <end position="345"/>
    </location>
</feature>
<dbReference type="FunFam" id="2.130.10.10:FF:000492">
    <property type="entry name" value="LEC14B homolog isoform X2"/>
    <property type="match status" value="1"/>
</dbReference>
<name>A0AAX4P2G5_9CHLO</name>
<keyword evidence="1" id="KW-0853">WD repeat</keyword>
<sequence length="547" mass="61188">MVAGQGGSRPEQDEPFEDQATDSDEEYDLEFVDEDEDEETDDSFSEGEESEGGSGPASNTRARAAAGFPRVTHYMDGRVAETGNEGAQQQNPVPSASDESDRAQKAESLERLRGILQNDVGWDSSQRYHLSSLIRTRECAGHWSPSKRTRVSSRVLPHGEPEVVDTGNSRAYIGHFAEEGNVFIAGFQNQTIRLYDVCQAHQPWQLRKEIVARSLNWTITDTCLSPNNQLLVYATISPTLHAVNINASDDVRSIQNITDVHIPLDFGEGFSDGSFGLWAINFSSDGKFILAGSSDYATYLYDVEAQRVVAKAHAHKDDVNTVCFMGDSGQVYLSGSDDCMIKVWDRRCDTRGEGLSRAQGILPGHTEGLTYMSPKGDGRYFISNGKDQKCKLWDIRAMYTSGSQMKKHRTPRFFWDYRWQPYPGNPNKVKHPNDRSIATFTGHRVLQTLIRCRWSPAETTGQRYIFSGSQCGSLFVYDVITGKKTAVFRFHRSVMRDCDWHPNQPLLASVGWEGSVVRWQKLPEDHREATRGRGAGDALWESAPGSD</sequence>
<dbReference type="GO" id="GO:0080008">
    <property type="term" value="C:Cul4-RING E3 ubiquitin ligase complex"/>
    <property type="evidence" value="ECO:0007669"/>
    <property type="project" value="TreeGrafter"/>
</dbReference>
<organism evidence="3 4">
    <name type="scientific">Chloropicon roscoffensis</name>
    <dbReference type="NCBI Taxonomy" id="1461544"/>
    <lineage>
        <taxon>Eukaryota</taxon>
        <taxon>Viridiplantae</taxon>
        <taxon>Chlorophyta</taxon>
        <taxon>Chloropicophyceae</taxon>
        <taxon>Chloropicales</taxon>
        <taxon>Chloropicaceae</taxon>
        <taxon>Chloropicon</taxon>
    </lineage>
</organism>
<dbReference type="SMART" id="SM00320">
    <property type="entry name" value="WD40"/>
    <property type="match status" value="6"/>
</dbReference>
<dbReference type="EMBL" id="CP151503">
    <property type="protein sequence ID" value="WZN60389.1"/>
    <property type="molecule type" value="Genomic_DNA"/>
</dbReference>
<dbReference type="AlphaFoldDB" id="A0AAX4P2G5"/>
<evidence type="ECO:0000313" key="3">
    <source>
        <dbReference type="EMBL" id="WZN60389.1"/>
    </source>
</evidence>
<dbReference type="InterPro" id="IPR036322">
    <property type="entry name" value="WD40_repeat_dom_sf"/>
</dbReference>
<evidence type="ECO:0000256" key="1">
    <source>
        <dbReference type="PROSITE-ProRule" id="PRU00221"/>
    </source>
</evidence>
<proteinExistence type="predicted"/>
<dbReference type="PANTHER" id="PTHR19847">
    <property type="entry name" value="DDB1- AND CUL4-ASSOCIATED FACTOR 11"/>
    <property type="match status" value="1"/>
</dbReference>
<protein>
    <submittedName>
        <fullName evidence="3">WD40 repeat domain-containing protein</fullName>
    </submittedName>
</protein>
<feature type="region of interest" description="Disordered" evidence="2">
    <location>
        <begin position="83"/>
        <end position="106"/>
    </location>
</feature>
<dbReference type="PROSITE" id="PS50082">
    <property type="entry name" value="WD_REPEATS_2"/>
    <property type="match status" value="2"/>
</dbReference>
<feature type="repeat" description="WD" evidence="1">
    <location>
        <begin position="362"/>
        <end position="403"/>
    </location>
</feature>
<feature type="region of interest" description="Disordered" evidence="2">
    <location>
        <begin position="1"/>
        <end position="67"/>
    </location>
</feature>
<dbReference type="Proteomes" id="UP001472866">
    <property type="component" value="Chromosome 03"/>
</dbReference>
<accession>A0AAX4P2G5</accession>
<keyword evidence="4" id="KW-1185">Reference proteome</keyword>